<organism evidence="2 3">
    <name type="scientific">Serratia rubidaea</name>
    <name type="common">Serratia marinorubra</name>
    <dbReference type="NCBI Taxonomy" id="61652"/>
    <lineage>
        <taxon>Bacteria</taxon>
        <taxon>Pseudomonadati</taxon>
        <taxon>Pseudomonadota</taxon>
        <taxon>Gammaproteobacteria</taxon>
        <taxon>Enterobacterales</taxon>
        <taxon>Yersiniaceae</taxon>
        <taxon>Serratia</taxon>
    </lineage>
</organism>
<name>A0A3S4GBI1_SERRU</name>
<sequence length="57" mass="6371">MRNTPTFVYIATTADTKGQELAYVRGLIDSLGLPTITVDLSTHNMPYATRPTFRRPT</sequence>
<dbReference type="Proteomes" id="UP000271603">
    <property type="component" value="Chromosome"/>
</dbReference>
<dbReference type="InterPro" id="IPR044122">
    <property type="entry name" value="UPF0261_N"/>
</dbReference>
<dbReference type="EMBL" id="LR134155">
    <property type="protein sequence ID" value="VEA70731.1"/>
    <property type="molecule type" value="Genomic_DNA"/>
</dbReference>
<evidence type="ECO:0000313" key="3">
    <source>
        <dbReference type="Proteomes" id="UP000271603"/>
    </source>
</evidence>
<evidence type="ECO:0000259" key="1">
    <source>
        <dbReference type="Pfam" id="PF06792"/>
    </source>
</evidence>
<protein>
    <submittedName>
        <fullName evidence="2">Uncharacterized conserved protein</fullName>
    </submittedName>
</protein>
<dbReference type="Pfam" id="PF06792">
    <property type="entry name" value="UPF0261"/>
    <property type="match status" value="1"/>
</dbReference>
<gene>
    <name evidence="2" type="ORF">NCTC9419_02239</name>
</gene>
<feature type="domain" description="UPF0261" evidence="1">
    <location>
        <begin position="7"/>
        <end position="46"/>
    </location>
</feature>
<reference evidence="2 3" key="1">
    <citation type="submission" date="2018-12" db="EMBL/GenBank/DDBJ databases">
        <authorList>
            <consortium name="Pathogen Informatics"/>
        </authorList>
    </citation>
    <scope>NUCLEOTIDE SEQUENCE [LARGE SCALE GENOMIC DNA]</scope>
    <source>
        <strain evidence="2 3">NCTC9419</strain>
    </source>
</reference>
<proteinExistence type="predicted"/>
<accession>A0A3S4GBI1</accession>
<evidence type="ECO:0000313" key="2">
    <source>
        <dbReference type="EMBL" id="VEA70731.1"/>
    </source>
</evidence>
<dbReference type="AlphaFoldDB" id="A0A3S4GBI1"/>